<evidence type="ECO:0000256" key="6">
    <source>
        <dbReference type="ARBA" id="ARBA00022519"/>
    </source>
</evidence>
<dbReference type="GO" id="GO:0055056">
    <property type="term" value="F:D-glucose transmembrane transporter activity"/>
    <property type="evidence" value="ECO:0007669"/>
    <property type="project" value="InterPro"/>
</dbReference>
<feature type="transmembrane region" description="Helical" evidence="11">
    <location>
        <begin position="316"/>
        <end position="332"/>
    </location>
</feature>
<name>A0A3S3PMD4_9SPHI</name>
<dbReference type="InterPro" id="IPR005275">
    <property type="entry name" value="Lfuc_symporter_FucP"/>
</dbReference>
<dbReference type="InterPro" id="IPR011701">
    <property type="entry name" value="MFS"/>
</dbReference>
<evidence type="ECO:0000256" key="8">
    <source>
        <dbReference type="ARBA" id="ARBA00022692"/>
    </source>
</evidence>
<evidence type="ECO:0000256" key="5">
    <source>
        <dbReference type="ARBA" id="ARBA00022475"/>
    </source>
</evidence>
<dbReference type="PANTHER" id="PTHR43702:SF3">
    <property type="entry name" value="PROTEIN TSGA"/>
    <property type="match status" value="1"/>
</dbReference>
<accession>A0A3S3PMD4</accession>
<keyword evidence="14" id="KW-1185">Reference proteome</keyword>
<feature type="transmembrane region" description="Helical" evidence="11">
    <location>
        <begin position="338"/>
        <end position="362"/>
    </location>
</feature>
<feature type="transmembrane region" description="Helical" evidence="11">
    <location>
        <begin position="20"/>
        <end position="40"/>
    </location>
</feature>
<organism evidence="13 14">
    <name type="scientific">Pedobacter chitinilyticus</name>
    <dbReference type="NCBI Taxonomy" id="2233776"/>
    <lineage>
        <taxon>Bacteria</taxon>
        <taxon>Pseudomonadati</taxon>
        <taxon>Bacteroidota</taxon>
        <taxon>Sphingobacteriia</taxon>
        <taxon>Sphingobacteriales</taxon>
        <taxon>Sphingobacteriaceae</taxon>
        <taxon>Pedobacter</taxon>
    </lineage>
</organism>
<keyword evidence="4" id="KW-0813">Transport</keyword>
<feature type="domain" description="Major facilitator superfamily (MFS) profile" evidence="12">
    <location>
        <begin position="23"/>
        <end position="427"/>
    </location>
</feature>
<dbReference type="EMBL" id="SAYW01000007">
    <property type="protein sequence ID" value="RWU04490.1"/>
    <property type="molecule type" value="Genomic_DNA"/>
</dbReference>
<dbReference type="GO" id="GO:1904659">
    <property type="term" value="P:D-glucose transmembrane transport"/>
    <property type="evidence" value="ECO:0007669"/>
    <property type="project" value="InterPro"/>
</dbReference>
<feature type="transmembrane region" description="Helical" evidence="11">
    <location>
        <begin position="61"/>
        <end position="80"/>
    </location>
</feature>
<reference evidence="13 14" key="1">
    <citation type="submission" date="2018-06" db="EMBL/GenBank/DDBJ databases">
        <title>Pedobacter endophyticus sp. nov., an endophytic bacterium isolated from a leaf of Triticum aestivum.</title>
        <authorList>
            <person name="Zhang L."/>
        </authorList>
    </citation>
    <scope>NUCLEOTIDE SEQUENCE [LARGE SCALE GENOMIC DNA]</scope>
    <source>
        <strain evidence="13 14">CM134L-2</strain>
    </source>
</reference>
<feature type="transmembrane region" description="Helical" evidence="11">
    <location>
        <begin position="252"/>
        <end position="274"/>
    </location>
</feature>
<feature type="transmembrane region" description="Helical" evidence="11">
    <location>
        <begin position="400"/>
        <end position="419"/>
    </location>
</feature>
<evidence type="ECO:0000313" key="13">
    <source>
        <dbReference type="EMBL" id="RWU04490.1"/>
    </source>
</evidence>
<keyword evidence="6" id="KW-0997">Cell inner membrane</keyword>
<evidence type="ECO:0000256" key="2">
    <source>
        <dbReference type="ARBA" id="ARBA00004429"/>
    </source>
</evidence>
<keyword evidence="5" id="KW-1003">Cell membrane</keyword>
<evidence type="ECO:0000256" key="3">
    <source>
        <dbReference type="ARBA" id="ARBA00009120"/>
    </source>
</evidence>
<comment type="function">
    <text evidence="1">Intake of glucose and galactose.</text>
</comment>
<dbReference type="OrthoDB" id="9786665at2"/>
<dbReference type="PROSITE" id="PS50850">
    <property type="entry name" value="MFS"/>
    <property type="match status" value="1"/>
</dbReference>
<dbReference type="PANTHER" id="PTHR43702">
    <property type="entry name" value="L-FUCOSE-PROTON SYMPORTER"/>
    <property type="match status" value="1"/>
</dbReference>
<keyword evidence="9 11" id="KW-1133">Transmembrane helix</keyword>
<dbReference type="Proteomes" id="UP000284120">
    <property type="component" value="Unassembled WGS sequence"/>
</dbReference>
<evidence type="ECO:0000256" key="7">
    <source>
        <dbReference type="ARBA" id="ARBA00022597"/>
    </source>
</evidence>
<protein>
    <submittedName>
        <fullName evidence="13">L-fucose:H+ symporter permease</fullName>
    </submittedName>
</protein>
<feature type="transmembrane region" description="Helical" evidence="11">
    <location>
        <begin position="113"/>
        <end position="130"/>
    </location>
</feature>
<dbReference type="NCBIfam" id="TIGR01272">
    <property type="entry name" value="gluP"/>
    <property type="match status" value="1"/>
</dbReference>
<evidence type="ECO:0000256" key="10">
    <source>
        <dbReference type="ARBA" id="ARBA00023136"/>
    </source>
</evidence>
<evidence type="ECO:0000256" key="4">
    <source>
        <dbReference type="ARBA" id="ARBA00022448"/>
    </source>
</evidence>
<comment type="similarity">
    <text evidence="3">Belongs to the major facilitator superfamily. FHS transporter (TC 2.A.1.7) family.</text>
</comment>
<dbReference type="SUPFAM" id="SSF103473">
    <property type="entry name" value="MFS general substrate transporter"/>
    <property type="match status" value="1"/>
</dbReference>
<evidence type="ECO:0000259" key="12">
    <source>
        <dbReference type="PROSITE" id="PS50850"/>
    </source>
</evidence>
<feature type="transmembrane region" description="Helical" evidence="11">
    <location>
        <begin position="286"/>
        <end position="304"/>
    </location>
</feature>
<proteinExistence type="inferred from homology"/>
<feature type="transmembrane region" description="Helical" evidence="11">
    <location>
        <begin position="374"/>
        <end position="394"/>
    </location>
</feature>
<dbReference type="GO" id="GO:0005354">
    <property type="term" value="F:galactose transmembrane transporter activity"/>
    <property type="evidence" value="ECO:0007669"/>
    <property type="project" value="InterPro"/>
</dbReference>
<comment type="caution">
    <text evidence="13">The sequence shown here is derived from an EMBL/GenBank/DDBJ whole genome shotgun (WGS) entry which is preliminary data.</text>
</comment>
<evidence type="ECO:0000256" key="11">
    <source>
        <dbReference type="SAM" id="Phobius"/>
    </source>
</evidence>
<comment type="subcellular location">
    <subcellularLocation>
        <location evidence="2">Cell inner membrane</location>
        <topology evidence="2">Multi-pass membrane protein</topology>
    </subcellularLocation>
</comment>
<gene>
    <name evidence="13" type="primary">fucP</name>
    <name evidence="13" type="ORF">DPV69_18975</name>
</gene>
<dbReference type="InterPro" id="IPR050375">
    <property type="entry name" value="MFS_TsgA-like"/>
</dbReference>
<evidence type="ECO:0000256" key="1">
    <source>
        <dbReference type="ARBA" id="ARBA00003321"/>
    </source>
</evidence>
<keyword evidence="7" id="KW-0762">Sugar transport</keyword>
<dbReference type="CDD" id="cd17394">
    <property type="entry name" value="MFS_FucP_like"/>
    <property type="match status" value="1"/>
</dbReference>
<dbReference type="GO" id="GO:0005886">
    <property type="term" value="C:plasma membrane"/>
    <property type="evidence" value="ECO:0007669"/>
    <property type="project" value="UniProtKB-SubCell"/>
</dbReference>
<dbReference type="InterPro" id="IPR036259">
    <property type="entry name" value="MFS_trans_sf"/>
</dbReference>
<keyword evidence="8 11" id="KW-0812">Transmembrane</keyword>
<sequence>MPINPVDESSLRATKPRNYYLVPLIFITSLFFFWGLVHNIDPTLIAHLKKTFTLNNFESSLVDFSVFIAYFIMAIPAGLLMKKWGYKSGIVFGLLLFAVGAFLFIPAANTHQYFYFLAALFVVASGLAFLETAANPYVTVLGPPETSSFRLNLAQSFNGIAAAVAPIIGKYTILNNTHISTEEIGQMDTQAKAKFIQEASDSVKYPFMILGFIILVVAVLFIFLKLPEIGKDKTETRTRSFYEILRIKHTRWAIIAQFFYVGAQICFSSFFLVYAEKAAGLNHQVASNYLAVYGALFMIGRVVGTIFMKFIEAPKLLTIYSIVAIILTLVAIFGHNAYTIYCLLGIGFFISIMFPTIFALGVKNLGEDTKTASSLIVMSVVGGAIIPLALGYIADLTNNIQYGYSVPLICLLVVAFFGYRGHKPSLK</sequence>
<dbReference type="Gene3D" id="1.20.1250.20">
    <property type="entry name" value="MFS general substrate transporter like domains"/>
    <property type="match status" value="2"/>
</dbReference>
<evidence type="ECO:0000313" key="14">
    <source>
        <dbReference type="Proteomes" id="UP000284120"/>
    </source>
</evidence>
<feature type="transmembrane region" description="Helical" evidence="11">
    <location>
        <begin position="86"/>
        <end position="106"/>
    </location>
</feature>
<dbReference type="InterPro" id="IPR005964">
    <property type="entry name" value="Glc/Gal_transptr_bac"/>
</dbReference>
<dbReference type="AlphaFoldDB" id="A0A3S3PMD4"/>
<keyword evidence="10 11" id="KW-0472">Membrane</keyword>
<feature type="transmembrane region" description="Helical" evidence="11">
    <location>
        <begin position="205"/>
        <end position="224"/>
    </location>
</feature>
<dbReference type="InterPro" id="IPR020846">
    <property type="entry name" value="MFS_dom"/>
</dbReference>
<dbReference type="NCBIfam" id="TIGR00885">
    <property type="entry name" value="fucP"/>
    <property type="match status" value="1"/>
</dbReference>
<dbReference type="GO" id="GO:0015535">
    <property type="term" value="F:fucose:proton symporter activity"/>
    <property type="evidence" value="ECO:0007669"/>
    <property type="project" value="InterPro"/>
</dbReference>
<dbReference type="Pfam" id="PF07690">
    <property type="entry name" value="MFS_1"/>
    <property type="match status" value="1"/>
</dbReference>
<evidence type="ECO:0000256" key="9">
    <source>
        <dbReference type="ARBA" id="ARBA00022989"/>
    </source>
</evidence>